<accession>A0A8K0E619</accession>
<keyword evidence="3" id="KW-0934">Plastid</keyword>
<evidence type="ECO:0000256" key="12">
    <source>
        <dbReference type="ARBA" id="ARBA00071330"/>
    </source>
</evidence>
<dbReference type="Pfam" id="PF00534">
    <property type="entry name" value="Glycos_transf_1"/>
    <property type="match status" value="1"/>
</dbReference>
<evidence type="ECO:0000256" key="4">
    <source>
        <dbReference type="ARBA" id="ARBA00022676"/>
    </source>
</evidence>
<evidence type="ECO:0000256" key="10">
    <source>
        <dbReference type="ARBA" id="ARBA00024055"/>
    </source>
</evidence>
<dbReference type="Gene3D" id="3.40.50.2000">
    <property type="entry name" value="Glycogen Phosphorylase B"/>
    <property type="match status" value="1"/>
</dbReference>
<feature type="domain" description="Glycosyl transferase family 1" evidence="13">
    <location>
        <begin position="298"/>
        <end position="403"/>
    </location>
</feature>
<dbReference type="EMBL" id="VOIH02000007">
    <property type="protein sequence ID" value="KAF3441293.1"/>
    <property type="molecule type" value="Genomic_DNA"/>
</dbReference>
<evidence type="ECO:0000256" key="3">
    <source>
        <dbReference type="ARBA" id="ARBA00022640"/>
    </source>
</evidence>
<evidence type="ECO:0000256" key="1">
    <source>
        <dbReference type="ARBA" id="ARBA00009481"/>
    </source>
</evidence>
<dbReference type="InterPro" id="IPR044525">
    <property type="entry name" value="DGDG1/2"/>
</dbReference>
<keyword evidence="4" id="KW-0328">Glycosyltransferase</keyword>
<keyword evidence="6" id="KW-0732">Signal</keyword>
<proteinExistence type="inferred from homology"/>
<sequence>MPRDCSPCLTLVFGTGAHSVLKHLHTKYWMEKGKGYGIGEDMRLETCAILFMVASVCFNLEIDFKPDDQMGEKRHIAIFTTASLPWMTGTAVNPLFRASYLSKDGERKVTLVIPWLSLKDQKLVYPNNSTFTSPTELERYVRHWLEERTGFKSNFSICFYPGKFSIDKRSILAVGDISEIIPDDDADVAILEEPEHLTWFHHGKRWKTKFRLVIGVIHTNYLEYVKREKNGKIRAFLLKYLNTWVVDIYCHKVIRLSAATQDYPESIICNVHGVNPKFLEIGTKTIQLQQNGDQAFSKGVYYIGKMVWNKGYKELLKLLRDHQKELTGLEVDLYGNGEDSNQIEEAAKNLELPVRVHTGRDHADSIFYDYKVFLNPSTTDVVCTTTAEALAMGKIVVCANHPSNDFFKQFPNCRTYDGSDEFVRVTLKALADEPAQLTDAQRHELSWESATDRFLSVAGLDKALTKYLSKSSSKKFMSTSLNLQKNMDNASAYVHYVASGLEVSRRIFGAIPGSLQPDEEQCKELGLVLPTGKSD</sequence>
<keyword evidence="2" id="KW-0150">Chloroplast</keyword>
<comment type="similarity">
    <text evidence="1">Belongs to the glycosyltransferase group 1 family. Glycosyltransferase 4 subfamily.</text>
</comment>
<comment type="subcellular location">
    <subcellularLocation>
        <location evidence="9">Plastid</location>
        <location evidence="9">Chloroplast outer membrane</location>
    </subcellularLocation>
</comment>
<evidence type="ECO:0000256" key="6">
    <source>
        <dbReference type="ARBA" id="ARBA00022729"/>
    </source>
</evidence>
<keyword evidence="15" id="KW-1185">Reference proteome</keyword>
<organism evidence="14 15">
    <name type="scientific">Rhamnella rubrinervis</name>
    <dbReference type="NCBI Taxonomy" id="2594499"/>
    <lineage>
        <taxon>Eukaryota</taxon>
        <taxon>Viridiplantae</taxon>
        <taxon>Streptophyta</taxon>
        <taxon>Embryophyta</taxon>
        <taxon>Tracheophyta</taxon>
        <taxon>Spermatophyta</taxon>
        <taxon>Magnoliopsida</taxon>
        <taxon>eudicotyledons</taxon>
        <taxon>Gunneridae</taxon>
        <taxon>Pentapetalae</taxon>
        <taxon>rosids</taxon>
        <taxon>fabids</taxon>
        <taxon>Rosales</taxon>
        <taxon>Rhamnaceae</taxon>
        <taxon>rhamnoid group</taxon>
        <taxon>Rhamneae</taxon>
        <taxon>Rhamnella</taxon>
    </lineage>
</organism>
<dbReference type="PANTHER" id="PTHR46132:SF1">
    <property type="entry name" value="DIGALACTOSYLDIACYLGLYCEROL SYNTHASE 2, CHLOROPLASTIC"/>
    <property type="match status" value="1"/>
</dbReference>
<dbReference type="PANTHER" id="PTHR46132">
    <property type="entry name" value="DIGALACTOSYLDIACYLGLYCEROL SYNTHASE 2, CHLOROPLASTIC"/>
    <property type="match status" value="1"/>
</dbReference>
<evidence type="ECO:0000313" key="15">
    <source>
        <dbReference type="Proteomes" id="UP000796880"/>
    </source>
</evidence>
<dbReference type="GO" id="GO:0019375">
    <property type="term" value="P:galactolipid biosynthetic process"/>
    <property type="evidence" value="ECO:0007669"/>
    <property type="project" value="TreeGrafter"/>
</dbReference>
<dbReference type="InterPro" id="IPR001296">
    <property type="entry name" value="Glyco_trans_1"/>
</dbReference>
<evidence type="ECO:0000256" key="5">
    <source>
        <dbReference type="ARBA" id="ARBA00022679"/>
    </source>
</evidence>
<dbReference type="OrthoDB" id="44480at2759"/>
<evidence type="ECO:0000256" key="9">
    <source>
        <dbReference type="ARBA" id="ARBA00024013"/>
    </source>
</evidence>
<evidence type="ECO:0000256" key="11">
    <source>
        <dbReference type="ARBA" id="ARBA00048651"/>
    </source>
</evidence>
<name>A0A8K0E619_9ROSA</name>
<dbReference type="GO" id="GO:0046481">
    <property type="term" value="F:digalactosyldiacylglycerol synthase activity"/>
    <property type="evidence" value="ECO:0007669"/>
    <property type="project" value="UniProtKB-EC"/>
</dbReference>
<comment type="catalytic activity">
    <reaction evidence="11">
        <text>a 1,2-diacyl-3-O-(beta-D-galactosyl)-sn-glycerol + UDP-alpha-D-galactose = a 1,2-diacyl-3-O-[alpha-D-galactosyl-(1-&gt;6)-beta-D-galactosyl]-sn-glycerol + UDP + H(+)</text>
        <dbReference type="Rhea" id="RHEA:10520"/>
        <dbReference type="ChEBI" id="CHEBI:15378"/>
        <dbReference type="ChEBI" id="CHEBI:17615"/>
        <dbReference type="ChEBI" id="CHEBI:28396"/>
        <dbReference type="ChEBI" id="CHEBI:58223"/>
        <dbReference type="ChEBI" id="CHEBI:66914"/>
        <dbReference type="EC" id="2.4.1.241"/>
    </reaction>
</comment>
<comment type="caution">
    <text evidence="14">The sequence shown here is derived from an EMBL/GenBank/DDBJ whole genome shotgun (WGS) entry which is preliminary data.</text>
</comment>
<dbReference type="GO" id="GO:0009707">
    <property type="term" value="C:chloroplast outer membrane"/>
    <property type="evidence" value="ECO:0007669"/>
    <property type="project" value="UniProtKB-SubCell"/>
</dbReference>
<dbReference type="FunFam" id="3.40.50.2000:FF:000084">
    <property type="entry name" value="Digalactosyldiacylglycerol synthase 2 chloroplastic"/>
    <property type="match status" value="1"/>
</dbReference>
<dbReference type="AlphaFoldDB" id="A0A8K0E619"/>
<keyword evidence="5" id="KW-0808">Transferase</keyword>
<protein>
    <recommendedName>
        <fullName evidence="12">Digalactosyldiacylglycerol synthase 2, chloroplastic</fullName>
        <ecNumber evidence="10">2.4.1.241</ecNumber>
    </recommendedName>
</protein>
<dbReference type="CDD" id="cd01635">
    <property type="entry name" value="Glycosyltransferase_GTB-type"/>
    <property type="match status" value="1"/>
</dbReference>
<reference evidence="14" key="1">
    <citation type="submission" date="2020-03" db="EMBL/GenBank/DDBJ databases">
        <title>A high-quality chromosome-level genome assembly of a woody plant with both climbing and erect habits, Rhamnella rubrinervis.</title>
        <authorList>
            <person name="Lu Z."/>
            <person name="Yang Y."/>
            <person name="Zhu X."/>
            <person name="Sun Y."/>
        </authorList>
    </citation>
    <scope>NUCLEOTIDE SEQUENCE</scope>
    <source>
        <strain evidence="14">BYM</strain>
        <tissue evidence="14">Leaf</tissue>
    </source>
</reference>
<evidence type="ECO:0000256" key="8">
    <source>
        <dbReference type="ARBA" id="ARBA00023136"/>
    </source>
</evidence>
<keyword evidence="8" id="KW-0472">Membrane</keyword>
<evidence type="ECO:0000256" key="2">
    <source>
        <dbReference type="ARBA" id="ARBA00022528"/>
    </source>
</evidence>
<gene>
    <name evidence="14" type="ORF">FNV43_RR15206</name>
</gene>
<keyword evidence="7" id="KW-1002">Plastid outer membrane</keyword>
<dbReference type="EC" id="2.4.1.241" evidence="10"/>
<dbReference type="SUPFAM" id="SSF53756">
    <property type="entry name" value="UDP-Glycosyltransferase/glycogen phosphorylase"/>
    <property type="match status" value="1"/>
</dbReference>
<evidence type="ECO:0000259" key="13">
    <source>
        <dbReference type="Pfam" id="PF00534"/>
    </source>
</evidence>
<evidence type="ECO:0000313" key="14">
    <source>
        <dbReference type="EMBL" id="KAF3441293.1"/>
    </source>
</evidence>
<evidence type="ECO:0000256" key="7">
    <source>
        <dbReference type="ARBA" id="ARBA00022805"/>
    </source>
</evidence>
<dbReference type="Proteomes" id="UP000796880">
    <property type="component" value="Unassembled WGS sequence"/>
</dbReference>